<comment type="similarity">
    <text evidence="2 9">Belongs to the mitochondrial pyruvate carrier (MPC) (TC 2.A.105) family.</text>
</comment>
<proteinExistence type="inferred from homology"/>
<keyword evidence="3 9" id="KW-0813">Transport</keyword>
<keyword evidence="11" id="KW-0670">Pyruvate</keyword>
<keyword evidence="7 9" id="KW-0496">Mitochondrion</keyword>
<dbReference type="GO" id="GO:0005743">
    <property type="term" value="C:mitochondrial inner membrane"/>
    <property type="evidence" value="ECO:0007669"/>
    <property type="project" value="UniProtKB-SubCell"/>
</dbReference>
<evidence type="ECO:0000313" key="11">
    <source>
        <dbReference type="RefSeq" id="XP_033172906.1"/>
    </source>
</evidence>
<evidence type="ECO:0000256" key="1">
    <source>
        <dbReference type="ARBA" id="ARBA00004448"/>
    </source>
</evidence>
<comment type="subcellular location">
    <subcellularLocation>
        <location evidence="1 9">Mitochondrion inner membrane</location>
        <topology evidence="1 9">Multi-pass membrane protein</topology>
    </subcellularLocation>
</comment>
<comment type="function">
    <text evidence="9">Mediates the uptake of pyruvate into mitochondria.</text>
</comment>
<evidence type="ECO:0000256" key="7">
    <source>
        <dbReference type="ARBA" id="ARBA00023128"/>
    </source>
</evidence>
<dbReference type="AlphaFoldDB" id="A0A6P8LE93"/>
<dbReference type="RefSeq" id="XP_033172906.1">
    <property type="nucleotide sequence ID" value="XM_033317015.1"/>
</dbReference>
<evidence type="ECO:0000256" key="6">
    <source>
        <dbReference type="ARBA" id="ARBA00022989"/>
    </source>
</evidence>
<dbReference type="InterPro" id="IPR005336">
    <property type="entry name" value="MPC"/>
</dbReference>
<accession>A0A6P8LE93</accession>
<keyword evidence="5 9" id="KW-0999">Mitochondrion inner membrane</keyword>
<dbReference type="PANTHER" id="PTHR14154">
    <property type="entry name" value="UPF0041 BRAIN PROTEIN 44-RELATED"/>
    <property type="match status" value="1"/>
</dbReference>
<gene>
    <name evidence="11" type="primary">LOC117150217</name>
</gene>
<evidence type="ECO:0000313" key="10">
    <source>
        <dbReference type="Proteomes" id="UP000515162"/>
    </source>
</evidence>
<name>A0A6P8LE93_DROMA</name>
<evidence type="ECO:0000256" key="2">
    <source>
        <dbReference type="ARBA" id="ARBA00006416"/>
    </source>
</evidence>
<protein>
    <recommendedName>
        <fullName evidence="9">Mitochondrial pyruvate carrier</fullName>
    </recommendedName>
</protein>
<keyword evidence="8" id="KW-0472">Membrane</keyword>
<dbReference type="GO" id="GO:0006850">
    <property type="term" value="P:pyruvate import into mitochondria"/>
    <property type="evidence" value="ECO:0007669"/>
    <property type="project" value="InterPro"/>
</dbReference>
<keyword evidence="6" id="KW-1133">Transmembrane helix</keyword>
<dbReference type="Pfam" id="PF03650">
    <property type="entry name" value="MPC"/>
    <property type="match status" value="1"/>
</dbReference>
<evidence type="ECO:0000256" key="4">
    <source>
        <dbReference type="ARBA" id="ARBA00022692"/>
    </source>
</evidence>
<evidence type="ECO:0000256" key="8">
    <source>
        <dbReference type="ARBA" id="ARBA00023136"/>
    </source>
</evidence>
<keyword evidence="10" id="KW-1185">Reference proteome</keyword>
<sequence>MSKGTGPLSKLYNVTISTIDKFVPGAVQPLWQSPAGPRTVFFWAPAFKWSLVLAGLSDTLSRPPANISLNQCGSLAVTGLIWSRYSVVITPKNYNLLAVNIAVFIIQGYLMVKHLRWRSENSRNAVFNHSHFPIKSEDDW</sequence>
<dbReference type="GeneID" id="117150217"/>
<evidence type="ECO:0000256" key="9">
    <source>
        <dbReference type="RuleBase" id="RU363100"/>
    </source>
</evidence>
<evidence type="ECO:0000256" key="3">
    <source>
        <dbReference type="ARBA" id="ARBA00022448"/>
    </source>
</evidence>
<organism evidence="10 11">
    <name type="scientific">Drosophila mauritiana</name>
    <name type="common">Fruit fly</name>
    <dbReference type="NCBI Taxonomy" id="7226"/>
    <lineage>
        <taxon>Eukaryota</taxon>
        <taxon>Metazoa</taxon>
        <taxon>Ecdysozoa</taxon>
        <taxon>Arthropoda</taxon>
        <taxon>Hexapoda</taxon>
        <taxon>Insecta</taxon>
        <taxon>Pterygota</taxon>
        <taxon>Neoptera</taxon>
        <taxon>Endopterygota</taxon>
        <taxon>Diptera</taxon>
        <taxon>Brachycera</taxon>
        <taxon>Muscomorpha</taxon>
        <taxon>Ephydroidea</taxon>
        <taxon>Drosophilidae</taxon>
        <taxon>Drosophila</taxon>
        <taxon>Sophophora</taxon>
    </lineage>
</organism>
<reference evidence="11" key="1">
    <citation type="submission" date="2025-08" db="UniProtKB">
        <authorList>
            <consortium name="RefSeq"/>
        </authorList>
    </citation>
    <scope>IDENTIFICATION</scope>
    <source>
        <strain evidence="11">Mau12</strain>
        <tissue evidence="11">Whole Body</tissue>
    </source>
</reference>
<dbReference type="Proteomes" id="UP000515162">
    <property type="component" value="Chromosome 2L"/>
</dbReference>
<evidence type="ECO:0000256" key="5">
    <source>
        <dbReference type="ARBA" id="ARBA00022792"/>
    </source>
</evidence>
<keyword evidence="4" id="KW-0812">Transmembrane</keyword>